<gene>
    <name evidence="2" type="ORF">GCM10011452_25830</name>
</gene>
<comment type="caution">
    <text evidence="2">The sequence shown here is derived from an EMBL/GenBank/DDBJ whole genome shotgun (WGS) entry which is preliminary data.</text>
</comment>
<accession>A0A918IWH6</accession>
<protein>
    <submittedName>
        <fullName evidence="2">Uncharacterized protein</fullName>
    </submittedName>
</protein>
<organism evidence="2 3">
    <name type="scientific">Gemmobacter lanyuensis</name>
    <dbReference type="NCBI Taxonomy" id="1054497"/>
    <lineage>
        <taxon>Bacteria</taxon>
        <taxon>Pseudomonadati</taxon>
        <taxon>Pseudomonadota</taxon>
        <taxon>Alphaproteobacteria</taxon>
        <taxon>Rhodobacterales</taxon>
        <taxon>Paracoccaceae</taxon>
        <taxon>Gemmobacter</taxon>
    </lineage>
</organism>
<dbReference type="RefSeq" id="WP_189634298.1">
    <property type="nucleotide sequence ID" value="NZ_BMYQ01000008.1"/>
</dbReference>
<evidence type="ECO:0000313" key="2">
    <source>
        <dbReference type="EMBL" id="GGW36210.1"/>
    </source>
</evidence>
<name>A0A918IWH6_9RHOB</name>
<evidence type="ECO:0000313" key="3">
    <source>
        <dbReference type="Proteomes" id="UP000628984"/>
    </source>
</evidence>
<feature type="chain" id="PRO_5037172693" evidence="1">
    <location>
        <begin position="18"/>
        <end position="141"/>
    </location>
</feature>
<keyword evidence="1" id="KW-0732">Signal</keyword>
<proteinExistence type="predicted"/>
<keyword evidence="3" id="KW-1185">Reference proteome</keyword>
<evidence type="ECO:0000256" key="1">
    <source>
        <dbReference type="SAM" id="SignalP"/>
    </source>
</evidence>
<dbReference type="EMBL" id="BMYQ01000008">
    <property type="protein sequence ID" value="GGW36210.1"/>
    <property type="molecule type" value="Genomic_DNA"/>
</dbReference>
<dbReference type="Proteomes" id="UP000628984">
    <property type="component" value="Unassembled WGS sequence"/>
</dbReference>
<sequence length="141" mass="15666">MRFLPLAFVLFALPAQAWTEPPRGSAERRAMMDAMRPLAEWDLGAPIEFIVQSLRVEGKVAFAAVEPQRPGGIPIDLARTPLVERDGMDPDYLDGPAMQALLQKQGNTWVVVHHGIGATDVWYADPVYCENWGPVLPEICR</sequence>
<feature type="signal peptide" evidence="1">
    <location>
        <begin position="1"/>
        <end position="17"/>
    </location>
</feature>
<reference evidence="2" key="1">
    <citation type="journal article" date="2014" name="Int. J. Syst. Evol. Microbiol.">
        <title>Complete genome sequence of Corynebacterium casei LMG S-19264T (=DSM 44701T), isolated from a smear-ripened cheese.</title>
        <authorList>
            <consortium name="US DOE Joint Genome Institute (JGI-PGF)"/>
            <person name="Walter F."/>
            <person name="Albersmeier A."/>
            <person name="Kalinowski J."/>
            <person name="Ruckert C."/>
        </authorList>
    </citation>
    <scope>NUCLEOTIDE SEQUENCE</scope>
    <source>
        <strain evidence="2">KCTC 23714</strain>
    </source>
</reference>
<dbReference type="AlphaFoldDB" id="A0A918IWH6"/>
<reference evidence="2" key="2">
    <citation type="submission" date="2020-09" db="EMBL/GenBank/DDBJ databases">
        <authorList>
            <person name="Sun Q."/>
            <person name="Kim S."/>
        </authorList>
    </citation>
    <scope>NUCLEOTIDE SEQUENCE</scope>
    <source>
        <strain evidence="2">KCTC 23714</strain>
    </source>
</reference>